<organism evidence="1 2">
    <name type="scientific">Sulfobacillus harzensis</name>
    <dbReference type="NCBI Taxonomy" id="2729629"/>
    <lineage>
        <taxon>Bacteria</taxon>
        <taxon>Bacillati</taxon>
        <taxon>Bacillota</taxon>
        <taxon>Clostridia</taxon>
        <taxon>Eubacteriales</taxon>
        <taxon>Clostridiales Family XVII. Incertae Sedis</taxon>
        <taxon>Sulfobacillus</taxon>
    </lineage>
</organism>
<gene>
    <name evidence="1" type="ORF">HIJ39_00125</name>
</gene>
<dbReference type="EMBL" id="JABBVZ010000001">
    <property type="protein sequence ID" value="NMP20768.1"/>
    <property type="molecule type" value="Genomic_DNA"/>
</dbReference>
<keyword evidence="2" id="KW-1185">Reference proteome</keyword>
<sequence>MQYNPVAPVPWLFEGLWQDQAQGGQAYRLTVYKMSPCPCGAEPGSSPNSACQACGGTGILYPSAARSVLGIVTNVTLQTDLVAMGLAEPGDLQVSTRPGQLHLDPFDLCFVPWSMGIPMTGELVMRGTGPTDQLNYRAAMVEAAWTVDPTTGQITPYTVLNDFTVRGRTVTWVGRQPPAGTQYTIRYSGDFEWVVYKPPDQRVAFGVDLGERAVLRKRYILLKNAPPLSLLEG</sequence>
<dbReference type="RefSeq" id="WP_169095445.1">
    <property type="nucleotide sequence ID" value="NZ_JABBVZ010000001.1"/>
</dbReference>
<dbReference type="AlphaFoldDB" id="A0A7Y0L017"/>
<name>A0A7Y0L017_9FIRM</name>
<evidence type="ECO:0000313" key="2">
    <source>
        <dbReference type="Proteomes" id="UP000533476"/>
    </source>
</evidence>
<proteinExistence type="predicted"/>
<reference evidence="1 2" key="1">
    <citation type="submission" date="2020-04" db="EMBL/GenBank/DDBJ databases">
        <authorList>
            <person name="Zhang R."/>
            <person name="Schippers A."/>
        </authorList>
    </citation>
    <scope>NUCLEOTIDE SEQUENCE [LARGE SCALE GENOMIC DNA]</scope>
    <source>
        <strain evidence="1 2">DSM 109850</strain>
    </source>
</reference>
<accession>A0A7Y0L017</accession>
<evidence type="ECO:0000313" key="1">
    <source>
        <dbReference type="EMBL" id="NMP20768.1"/>
    </source>
</evidence>
<protein>
    <submittedName>
        <fullName evidence="1">Uncharacterized protein</fullName>
    </submittedName>
</protein>
<dbReference type="Proteomes" id="UP000533476">
    <property type="component" value="Unassembled WGS sequence"/>
</dbReference>
<comment type="caution">
    <text evidence="1">The sequence shown here is derived from an EMBL/GenBank/DDBJ whole genome shotgun (WGS) entry which is preliminary data.</text>
</comment>